<dbReference type="RefSeq" id="WP_051241926.1">
    <property type="nucleotide sequence ID" value="NZ_JAXOJX010000001.1"/>
</dbReference>
<evidence type="ECO:0000313" key="4">
    <source>
        <dbReference type="Proteomes" id="UP001293718"/>
    </source>
</evidence>
<gene>
    <name evidence="3" type="ORF">SM757_01260</name>
</gene>
<dbReference type="Pfam" id="PF00106">
    <property type="entry name" value="adh_short"/>
    <property type="match status" value="1"/>
</dbReference>
<evidence type="ECO:0000313" key="3">
    <source>
        <dbReference type="EMBL" id="MDZ5455193.1"/>
    </source>
</evidence>
<dbReference type="SUPFAM" id="SSF51735">
    <property type="entry name" value="NAD(P)-binding Rossmann-fold domains"/>
    <property type="match status" value="1"/>
</dbReference>
<dbReference type="EMBL" id="JAXOJX010000001">
    <property type="protein sequence ID" value="MDZ5455193.1"/>
    <property type="molecule type" value="Genomic_DNA"/>
</dbReference>
<evidence type="ECO:0000256" key="2">
    <source>
        <dbReference type="RuleBase" id="RU000363"/>
    </source>
</evidence>
<sequence length="237" mass="23787">MDSTPAAAAASLSSRRVLVTGGLGALGRAVGDLLAERGARVVLLDRAPAHSLPGMAGVLGDVDLGDQAAAAAALEQACSLLGGLDSLVNVAGGFRWETLEGGSVESWDALYGMNLRSAVVASRAALPYLLAAAPAAIVNVGALAANKAALGMGAYAASKAGVARLTEALAEELKDRGVRVNAVLPSILDTPANRADMPDADFARWVHPQALATVIAFLLSDDAQAVTGACIPVAGRV</sequence>
<dbReference type="InterPro" id="IPR036291">
    <property type="entry name" value="NAD(P)-bd_dom_sf"/>
</dbReference>
<dbReference type="PRINTS" id="PR00081">
    <property type="entry name" value="GDHRDH"/>
</dbReference>
<dbReference type="PANTHER" id="PTHR42760:SF135">
    <property type="entry name" value="BLL7886 PROTEIN"/>
    <property type="match status" value="1"/>
</dbReference>
<comment type="caution">
    <text evidence="3">The sequence shown here is derived from an EMBL/GenBank/DDBJ whole genome shotgun (WGS) entry which is preliminary data.</text>
</comment>
<dbReference type="PANTHER" id="PTHR42760">
    <property type="entry name" value="SHORT-CHAIN DEHYDROGENASES/REDUCTASES FAMILY MEMBER"/>
    <property type="match status" value="1"/>
</dbReference>
<keyword evidence="3" id="KW-0614">Plasmid</keyword>
<evidence type="ECO:0000256" key="1">
    <source>
        <dbReference type="ARBA" id="ARBA00006484"/>
    </source>
</evidence>
<dbReference type="PROSITE" id="PS00061">
    <property type="entry name" value="ADH_SHORT"/>
    <property type="match status" value="1"/>
</dbReference>
<protein>
    <submittedName>
        <fullName evidence="3">SDR family NAD(P)-dependent oxidoreductase</fullName>
    </submittedName>
</protein>
<comment type="similarity">
    <text evidence="1 2">Belongs to the short-chain dehydrogenases/reductases (SDR) family.</text>
</comment>
<dbReference type="Gene3D" id="3.40.50.720">
    <property type="entry name" value="NAD(P)-binding Rossmann-like Domain"/>
    <property type="match status" value="1"/>
</dbReference>
<dbReference type="InterPro" id="IPR002347">
    <property type="entry name" value="SDR_fam"/>
</dbReference>
<keyword evidence="4" id="KW-1185">Reference proteome</keyword>
<geneLocation type="plasmid" evidence="3">
    <name>unnamed</name>
</geneLocation>
<organism evidence="3 4">
    <name type="scientific">Azohydromonas lata</name>
    <dbReference type="NCBI Taxonomy" id="45677"/>
    <lineage>
        <taxon>Bacteria</taxon>
        <taxon>Pseudomonadati</taxon>
        <taxon>Pseudomonadota</taxon>
        <taxon>Betaproteobacteria</taxon>
        <taxon>Burkholderiales</taxon>
        <taxon>Sphaerotilaceae</taxon>
        <taxon>Azohydromonas</taxon>
    </lineage>
</organism>
<proteinExistence type="inferred from homology"/>
<reference evidence="3 4" key="1">
    <citation type="submission" date="2023-11" db="EMBL/GenBank/DDBJ databases">
        <title>Draft genome of Azohydromonas lata strain H1 (DSM1123), a polyhydroxyalkanoate producer.</title>
        <authorList>
            <person name="Traversa D."/>
            <person name="D'Addabbo P."/>
            <person name="Pazzani C."/>
            <person name="Manzari C."/>
            <person name="Chiara M."/>
            <person name="Scrascia M."/>
        </authorList>
    </citation>
    <scope>NUCLEOTIDE SEQUENCE [LARGE SCALE GENOMIC DNA]</scope>
    <source>
        <strain evidence="3 4">H1</strain>
        <plasmid evidence="3">unnamed</plasmid>
    </source>
</reference>
<name>A0ABU5IB42_9BURK</name>
<dbReference type="PRINTS" id="PR00080">
    <property type="entry name" value="SDRFAMILY"/>
</dbReference>
<accession>A0ABU5IB42</accession>
<dbReference type="InterPro" id="IPR020904">
    <property type="entry name" value="Sc_DH/Rdtase_CS"/>
</dbReference>
<dbReference type="Proteomes" id="UP001293718">
    <property type="component" value="Unassembled WGS sequence"/>
</dbReference>